<sequence length="423" mass="48180">MAEEEIDHSGAESEARVAQEDKEVDVADDAQDVDGEEEDGALDDLFGDDGGDESGADSKPADEDGIVHDSDEEDDEVISRRRRALDDDDDEDNEDQFLVQEHEEPRELRITDEEVIRHPPKFHYGETTYIAKVPRFLHVQPSRFDSGDYLGYLEELKKDTQLDNDSKALKRLHDENTVRWRYTTKEGEETLSAESNAQFVEWSDGSFSLKLGGEYFDVLESTVNETFLVTTDASKPIENDGSTLYLADGAINKSMKFVPTSTKSQIHKKLTTAIQARQQTKPGAQSVVVEIDPEKESRRLEKQFEDRVRERRRQMLKLEKEQEKGGLGSSNGGSVNRSYTREYRNVDNYDDEDGFVVEEDDEDEAGFDDDDDDDDLEDVDEDDDDEEAAERLKRVKQLGSEQYGNDSAARKKRRVIDDDEDDE</sequence>
<dbReference type="Proteomes" id="UP000038830">
    <property type="component" value="Unassembled WGS sequence"/>
</dbReference>
<dbReference type="AlphaFoldDB" id="A0A0H5C6G4"/>
<name>A0A0H5C6G4_CYBJN</name>
<accession>A0A0H5C6G4</accession>
<protein>
    <submittedName>
        <fullName evidence="2">Atu protein</fullName>
    </submittedName>
    <submittedName>
        <fullName evidence="3">Leo1-domain-containing protein</fullName>
    </submittedName>
</protein>
<reference evidence="4" key="2">
    <citation type="journal article" date="2015" name="J. Biotechnol.">
        <title>The structure of the Cyberlindnera jadinii genome and its relation to Candida utilis analyzed by the occurrence of single nucleotide polymorphisms.</title>
        <authorList>
            <person name="Rupp O."/>
            <person name="Brinkrolf K."/>
            <person name="Buerth C."/>
            <person name="Kunigo M."/>
            <person name="Schneider J."/>
            <person name="Jaenicke S."/>
            <person name="Goesmann A."/>
            <person name="Puehler A."/>
            <person name="Jaeger K.-E."/>
            <person name="Ernst J.F."/>
        </authorList>
    </citation>
    <scope>NUCLEOTIDE SEQUENCE [LARGE SCALE GENOMIC DNA]</scope>
    <source>
        <strain evidence="4">ATCC 18201 / CBS 1600 / BCRC 20928 / JCM 3617 / NBRC 0987 / NRRL Y-1542</strain>
    </source>
</reference>
<evidence type="ECO:0000313" key="2">
    <source>
        <dbReference type="EMBL" id="CEP23613.1"/>
    </source>
</evidence>
<gene>
    <name evidence="2" type="primary">Atu</name>
    <name evidence="2" type="ORF">BN1211_4242</name>
    <name evidence="3" type="ORF">CYBJADRAFT_172909</name>
</gene>
<dbReference type="Pfam" id="PF04004">
    <property type="entry name" value="Leo1"/>
    <property type="match status" value="1"/>
</dbReference>
<dbReference type="PANTHER" id="PTHR23146:SF0">
    <property type="entry name" value="RNA POLYMERASE-ASSOCIATED PROTEIN LEO1"/>
    <property type="match status" value="1"/>
</dbReference>
<feature type="compositionally biased region" description="Acidic residues" evidence="1">
    <location>
        <begin position="86"/>
        <end position="95"/>
    </location>
</feature>
<dbReference type="GO" id="GO:0016593">
    <property type="term" value="C:Cdc73/Paf1 complex"/>
    <property type="evidence" value="ECO:0007669"/>
    <property type="project" value="InterPro"/>
</dbReference>
<evidence type="ECO:0000313" key="5">
    <source>
        <dbReference type="Proteomes" id="UP000094389"/>
    </source>
</evidence>
<feature type="compositionally biased region" description="Basic and acidic residues" evidence="1">
    <location>
        <begin position="59"/>
        <end position="69"/>
    </location>
</feature>
<feature type="compositionally biased region" description="Basic and acidic residues" evidence="1">
    <location>
        <begin position="292"/>
        <end position="309"/>
    </location>
</feature>
<evidence type="ECO:0000256" key="1">
    <source>
        <dbReference type="SAM" id="MobiDB-lite"/>
    </source>
</evidence>
<dbReference type="GO" id="GO:0032968">
    <property type="term" value="P:positive regulation of transcription elongation by RNA polymerase II"/>
    <property type="evidence" value="ECO:0007669"/>
    <property type="project" value="TreeGrafter"/>
</dbReference>
<proteinExistence type="predicted"/>
<reference evidence="2" key="1">
    <citation type="submission" date="2014-12" db="EMBL/GenBank/DDBJ databases">
        <authorList>
            <person name="Jaenicke S."/>
        </authorList>
    </citation>
    <scope>NUCLEOTIDE SEQUENCE [LARGE SCALE GENOMIC DNA]</scope>
    <source>
        <strain evidence="2">CBS1600</strain>
    </source>
</reference>
<dbReference type="EMBL" id="KV453930">
    <property type="protein sequence ID" value="ODV73498.1"/>
    <property type="molecule type" value="Genomic_DNA"/>
</dbReference>
<dbReference type="STRING" id="983966.A0A0H5C6G4"/>
<feature type="compositionally biased region" description="Basic and acidic residues" evidence="1">
    <location>
        <begin position="100"/>
        <end position="114"/>
    </location>
</feature>
<keyword evidence="5" id="KW-1185">Reference proteome</keyword>
<reference evidence="3 5" key="3">
    <citation type="journal article" date="2016" name="Proc. Natl. Acad. Sci. U.S.A.">
        <title>Comparative genomics of biotechnologically important yeasts.</title>
        <authorList>
            <person name="Riley R."/>
            <person name="Haridas S."/>
            <person name="Wolfe K.H."/>
            <person name="Lopes M.R."/>
            <person name="Hittinger C.T."/>
            <person name="Goeker M."/>
            <person name="Salamov A.A."/>
            <person name="Wisecaver J.H."/>
            <person name="Long T.M."/>
            <person name="Calvey C.H."/>
            <person name="Aerts A.L."/>
            <person name="Barry K.W."/>
            <person name="Choi C."/>
            <person name="Clum A."/>
            <person name="Coughlan A.Y."/>
            <person name="Deshpande S."/>
            <person name="Douglass A.P."/>
            <person name="Hanson S.J."/>
            <person name="Klenk H.-P."/>
            <person name="LaButti K.M."/>
            <person name="Lapidus A."/>
            <person name="Lindquist E.A."/>
            <person name="Lipzen A.M."/>
            <person name="Meier-Kolthoff J.P."/>
            <person name="Ohm R.A."/>
            <person name="Otillar R.P."/>
            <person name="Pangilinan J.L."/>
            <person name="Peng Y."/>
            <person name="Rokas A."/>
            <person name="Rosa C.A."/>
            <person name="Scheuner C."/>
            <person name="Sibirny A.A."/>
            <person name="Slot J.C."/>
            <person name="Stielow J.B."/>
            <person name="Sun H."/>
            <person name="Kurtzman C.P."/>
            <person name="Blackwell M."/>
            <person name="Grigoriev I.V."/>
            <person name="Jeffries T.W."/>
        </authorList>
    </citation>
    <scope>NUCLEOTIDE SEQUENCE [LARGE SCALE GENOMIC DNA]</scope>
    <source>
        <strain evidence="5">ATCC 18201 / CBS 1600 / BCRC 20928 / JCM 3617 / NBRC 0987 / NRRL Y-1542</strain>
        <strain evidence="3">NRRL Y-1542</strain>
    </source>
</reference>
<organism evidence="2 4">
    <name type="scientific">Cyberlindnera jadinii (strain ATCC 18201 / CBS 1600 / BCRC 20928 / JCM 3617 / NBRC 0987 / NRRL Y-1542)</name>
    <name type="common">Torula yeast</name>
    <name type="synonym">Candida utilis</name>
    <dbReference type="NCBI Taxonomy" id="983966"/>
    <lineage>
        <taxon>Eukaryota</taxon>
        <taxon>Fungi</taxon>
        <taxon>Dikarya</taxon>
        <taxon>Ascomycota</taxon>
        <taxon>Saccharomycotina</taxon>
        <taxon>Saccharomycetes</taxon>
        <taxon>Phaffomycetales</taxon>
        <taxon>Phaffomycetaceae</taxon>
        <taxon>Cyberlindnera</taxon>
    </lineage>
</organism>
<feature type="region of interest" description="Disordered" evidence="1">
    <location>
        <begin position="276"/>
        <end position="423"/>
    </location>
</feature>
<dbReference type="EMBL" id="CDQK01000004">
    <property type="protein sequence ID" value="CEP23613.1"/>
    <property type="molecule type" value="Genomic_DNA"/>
</dbReference>
<dbReference type="PANTHER" id="PTHR23146">
    <property type="entry name" value="LEO1 PROTEIN"/>
    <property type="match status" value="1"/>
</dbReference>
<feature type="region of interest" description="Disordered" evidence="1">
    <location>
        <begin position="1"/>
        <end position="114"/>
    </location>
</feature>
<dbReference type="GO" id="GO:1990269">
    <property type="term" value="F:RNA polymerase II C-terminal domain phosphoserine binding"/>
    <property type="evidence" value="ECO:0007669"/>
    <property type="project" value="TreeGrafter"/>
</dbReference>
<accession>A0A1E4S1Y3</accession>
<evidence type="ECO:0000313" key="4">
    <source>
        <dbReference type="Proteomes" id="UP000038830"/>
    </source>
</evidence>
<dbReference type="OMA" id="TNIYRWS"/>
<feature type="compositionally biased region" description="Acidic residues" evidence="1">
    <location>
        <begin position="348"/>
        <end position="388"/>
    </location>
</feature>
<dbReference type="Proteomes" id="UP000094389">
    <property type="component" value="Unassembled WGS sequence"/>
</dbReference>
<dbReference type="OrthoDB" id="20844at2759"/>
<dbReference type="InterPro" id="IPR007149">
    <property type="entry name" value="Leo1"/>
</dbReference>
<evidence type="ECO:0000313" key="3">
    <source>
        <dbReference type="EMBL" id="ODV73498.1"/>
    </source>
</evidence>
<dbReference type="GO" id="GO:0006368">
    <property type="term" value="P:transcription elongation by RNA polymerase II"/>
    <property type="evidence" value="ECO:0007669"/>
    <property type="project" value="InterPro"/>
</dbReference>
<feature type="compositionally biased region" description="Basic and acidic residues" evidence="1">
    <location>
        <begin position="7"/>
        <end position="25"/>
    </location>
</feature>
<feature type="compositionally biased region" description="Acidic residues" evidence="1">
    <location>
        <begin position="26"/>
        <end position="55"/>
    </location>
</feature>